<gene>
    <name evidence="1" type="ORF">B0H17DRAFT_1192465</name>
</gene>
<protein>
    <recommendedName>
        <fullName evidence="3">F-box domain-containing protein</fullName>
    </recommendedName>
</protein>
<evidence type="ECO:0000313" key="1">
    <source>
        <dbReference type="EMBL" id="KAJ7706909.1"/>
    </source>
</evidence>
<accession>A0AAD7GWR5</accession>
<organism evidence="1 2">
    <name type="scientific">Mycena rosella</name>
    <name type="common">Pink bonnet</name>
    <name type="synonym">Agaricus rosellus</name>
    <dbReference type="NCBI Taxonomy" id="1033263"/>
    <lineage>
        <taxon>Eukaryota</taxon>
        <taxon>Fungi</taxon>
        <taxon>Dikarya</taxon>
        <taxon>Basidiomycota</taxon>
        <taxon>Agaricomycotina</taxon>
        <taxon>Agaricomycetes</taxon>
        <taxon>Agaricomycetidae</taxon>
        <taxon>Agaricales</taxon>
        <taxon>Marasmiineae</taxon>
        <taxon>Mycenaceae</taxon>
        <taxon>Mycena</taxon>
    </lineage>
</organism>
<dbReference type="Proteomes" id="UP001221757">
    <property type="component" value="Unassembled WGS sequence"/>
</dbReference>
<dbReference type="AlphaFoldDB" id="A0AAD7GWR5"/>
<name>A0AAD7GWR5_MYCRO</name>
<keyword evidence="2" id="KW-1185">Reference proteome</keyword>
<dbReference type="EMBL" id="JARKIE010000006">
    <property type="protein sequence ID" value="KAJ7706909.1"/>
    <property type="molecule type" value="Genomic_DNA"/>
</dbReference>
<reference evidence="1" key="1">
    <citation type="submission" date="2023-03" db="EMBL/GenBank/DDBJ databases">
        <title>Massive genome expansion in bonnet fungi (Mycena s.s.) driven by repeated elements and novel gene families across ecological guilds.</title>
        <authorList>
            <consortium name="Lawrence Berkeley National Laboratory"/>
            <person name="Harder C.B."/>
            <person name="Miyauchi S."/>
            <person name="Viragh M."/>
            <person name="Kuo A."/>
            <person name="Thoen E."/>
            <person name="Andreopoulos B."/>
            <person name="Lu D."/>
            <person name="Skrede I."/>
            <person name="Drula E."/>
            <person name="Henrissat B."/>
            <person name="Morin E."/>
            <person name="Kohler A."/>
            <person name="Barry K."/>
            <person name="LaButti K."/>
            <person name="Morin E."/>
            <person name="Salamov A."/>
            <person name="Lipzen A."/>
            <person name="Mereny Z."/>
            <person name="Hegedus B."/>
            <person name="Baldrian P."/>
            <person name="Stursova M."/>
            <person name="Weitz H."/>
            <person name="Taylor A."/>
            <person name="Grigoriev I.V."/>
            <person name="Nagy L.G."/>
            <person name="Martin F."/>
            <person name="Kauserud H."/>
        </authorList>
    </citation>
    <scope>NUCLEOTIDE SEQUENCE</scope>
    <source>
        <strain evidence="1">CBHHK067</strain>
    </source>
</reference>
<sequence length="471" mass="53140">MISSFALGPLTNREPHYQNQHTLITDEYGRLRFAAISRRVLALPPEVLAEIFLHCLPDDEFIKPDIISSPLVLCGICHHFREIVLSTPGLWSSLSFETESAPDAESIELVRSWLARARRVPLSLRFHNSNGDWESASAQSILQIIVSLFPQWRNIELDLTLSLGQIIFPLGREFPLLEKLAFITCGEHGPKFMASLYIDAPKLRQISARIYHIVSLHIPWDQITVYRMTCSNFRTCIQILPYLLNLVNGTFEVDRYNSPTEPISVPPLLRLQSLTVVGSGRSVPMHILDYFTAPALKTLTLRFPHYRPMVASETAPLISFASRSSFQLHTMSLSLVLTADAVVQCLEALPSLAHLKIMIEPLRADYMSAVFRQLTGIGEFLPKLESLHAILTNLSPFESQPQPIGVGVLTELLHWRRTSAGITQLKSFQLVYDCNTLFDRAVDSDLEEFRPFSAEGMQLYVGPLRPSIDDY</sequence>
<proteinExistence type="predicted"/>
<comment type="caution">
    <text evidence="1">The sequence shown here is derived from an EMBL/GenBank/DDBJ whole genome shotgun (WGS) entry which is preliminary data.</text>
</comment>
<evidence type="ECO:0008006" key="3">
    <source>
        <dbReference type="Google" id="ProtNLM"/>
    </source>
</evidence>
<evidence type="ECO:0000313" key="2">
    <source>
        <dbReference type="Proteomes" id="UP001221757"/>
    </source>
</evidence>